<proteinExistence type="inferred from homology"/>
<feature type="domain" description="MgtC/SapB/SrpB/YhiD N-terminal" evidence="8">
    <location>
        <begin position="11"/>
        <end position="141"/>
    </location>
</feature>
<dbReference type="InterPro" id="IPR049177">
    <property type="entry name" value="MgtC_SapB_SrpB_YhiD_N"/>
</dbReference>
<evidence type="ECO:0000256" key="5">
    <source>
        <dbReference type="ARBA" id="ARBA00022989"/>
    </source>
</evidence>
<sequence>MLSHGEVVLRLVIAAILGGVVGLERERLESVAGLRTHMLVGLGSALVMLVSAYGFSDALVGSHVVLDPSRVAAQVVSGIGFLGAGTILFLRQEVIRGLTTAASLWTVAAVGLAVGGGLYVAAVATTALILIILALVKPLERRLFRNQHRHFRIEADRGSLPLERIESEIAAAGLAVQQMTLTHGDTVDWINLSFVRGAPQETMASLAAKLHSIEGVRRITLQTKTAKGR</sequence>
<organism evidence="9 10">
    <name type="scientific">Massilia horti</name>
    <dbReference type="NCBI Taxonomy" id="2562153"/>
    <lineage>
        <taxon>Bacteria</taxon>
        <taxon>Pseudomonadati</taxon>
        <taxon>Pseudomonadota</taxon>
        <taxon>Betaproteobacteria</taxon>
        <taxon>Burkholderiales</taxon>
        <taxon>Oxalobacteraceae</taxon>
        <taxon>Telluria group</taxon>
        <taxon>Massilia</taxon>
    </lineage>
</organism>
<evidence type="ECO:0000313" key="9">
    <source>
        <dbReference type="EMBL" id="TFW32469.1"/>
    </source>
</evidence>
<evidence type="ECO:0000256" key="3">
    <source>
        <dbReference type="ARBA" id="ARBA00022475"/>
    </source>
</evidence>
<evidence type="ECO:0000259" key="8">
    <source>
        <dbReference type="Pfam" id="PF02308"/>
    </source>
</evidence>
<evidence type="ECO:0000256" key="7">
    <source>
        <dbReference type="RuleBase" id="RU365041"/>
    </source>
</evidence>
<comment type="subcellular location">
    <subcellularLocation>
        <location evidence="7">Cell inner membrane</location>
        <topology evidence="7">Multi-pass membrane protein</topology>
    </subcellularLocation>
    <subcellularLocation>
        <location evidence="1">Cell membrane</location>
        <topology evidence="1">Multi-pass membrane protein</topology>
    </subcellularLocation>
</comment>
<protein>
    <recommendedName>
        <fullName evidence="7">Protein MgtC</fullName>
    </recommendedName>
</protein>
<evidence type="ECO:0000313" key="10">
    <source>
        <dbReference type="Proteomes" id="UP000297258"/>
    </source>
</evidence>
<comment type="caution">
    <text evidence="9">The sequence shown here is derived from an EMBL/GenBank/DDBJ whole genome shotgun (WGS) entry which is preliminary data.</text>
</comment>
<evidence type="ECO:0000256" key="1">
    <source>
        <dbReference type="ARBA" id="ARBA00004651"/>
    </source>
</evidence>
<evidence type="ECO:0000256" key="4">
    <source>
        <dbReference type="ARBA" id="ARBA00022692"/>
    </source>
</evidence>
<dbReference type="PRINTS" id="PR01837">
    <property type="entry name" value="MGTCSAPBPROT"/>
</dbReference>
<dbReference type="OrthoDB" id="9811198at2"/>
<feature type="transmembrane region" description="Helical" evidence="7">
    <location>
        <begin position="71"/>
        <end position="90"/>
    </location>
</feature>
<comment type="similarity">
    <text evidence="2 7">Belongs to the MgtC/SapB family.</text>
</comment>
<dbReference type="GO" id="GO:0005886">
    <property type="term" value="C:plasma membrane"/>
    <property type="evidence" value="ECO:0007669"/>
    <property type="project" value="UniProtKB-SubCell"/>
</dbReference>
<dbReference type="Proteomes" id="UP000297258">
    <property type="component" value="Unassembled WGS sequence"/>
</dbReference>
<name>A0A4Y9T431_9BURK</name>
<keyword evidence="7" id="KW-0997">Cell inner membrane</keyword>
<dbReference type="EMBL" id="SPUM01000057">
    <property type="protein sequence ID" value="TFW32469.1"/>
    <property type="molecule type" value="Genomic_DNA"/>
</dbReference>
<evidence type="ECO:0000256" key="6">
    <source>
        <dbReference type="ARBA" id="ARBA00023136"/>
    </source>
</evidence>
<dbReference type="InterPro" id="IPR003416">
    <property type="entry name" value="MgtC/SapB/SrpB/YhiD_fam"/>
</dbReference>
<keyword evidence="6 7" id="KW-0472">Membrane</keyword>
<gene>
    <name evidence="9" type="ORF">E4O92_09795</name>
</gene>
<keyword evidence="3" id="KW-1003">Cell membrane</keyword>
<dbReference type="PANTHER" id="PTHR33778:SF1">
    <property type="entry name" value="MAGNESIUM TRANSPORTER YHID-RELATED"/>
    <property type="match status" value="1"/>
</dbReference>
<dbReference type="Pfam" id="PF02308">
    <property type="entry name" value="MgtC"/>
    <property type="match status" value="1"/>
</dbReference>
<feature type="transmembrane region" description="Helical" evidence="7">
    <location>
        <begin position="102"/>
        <end position="135"/>
    </location>
</feature>
<dbReference type="AlphaFoldDB" id="A0A4Y9T431"/>
<evidence type="ECO:0000256" key="2">
    <source>
        <dbReference type="ARBA" id="ARBA00009298"/>
    </source>
</evidence>
<keyword evidence="5 7" id="KW-1133">Transmembrane helix</keyword>
<reference evidence="9 10" key="1">
    <citation type="submission" date="2019-03" db="EMBL/GenBank/DDBJ databases">
        <title>Draft genome of Massilia hortus sp. nov., a novel bacterial species of the Oxalobacteraceae family.</title>
        <authorList>
            <person name="Peta V."/>
            <person name="Raths R."/>
            <person name="Bucking H."/>
        </authorList>
    </citation>
    <scope>NUCLEOTIDE SEQUENCE [LARGE SCALE GENOMIC DNA]</scope>
    <source>
        <strain evidence="9 10">ONC3</strain>
    </source>
</reference>
<dbReference type="RefSeq" id="WP_135189579.1">
    <property type="nucleotide sequence ID" value="NZ_SPUM01000057.1"/>
</dbReference>
<keyword evidence="4 7" id="KW-0812">Transmembrane</keyword>
<keyword evidence="10" id="KW-1185">Reference proteome</keyword>
<dbReference type="PANTHER" id="PTHR33778">
    <property type="entry name" value="PROTEIN MGTC"/>
    <property type="match status" value="1"/>
</dbReference>
<feature type="transmembrane region" description="Helical" evidence="7">
    <location>
        <begin position="38"/>
        <end position="59"/>
    </location>
</feature>
<accession>A0A4Y9T431</accession>